<feature type="transmembrane region" description="Helical" evidence="9">
    <location>
        <begin position="58"/>
        <end position="78"/>
    </location>
</feature>
<dbReference type="SUPFAM" id="SSF52540">
    <property type="entry name" value="P-loop containing nucleoside triphosphate hydrolases"/>
    <property type="match status" value="1"/>
</dbReference>
<dbReference type="Pfam" id="PF00005">
    <property type="entry name" value="ABC_tran"/>
    <property type="match status" value="1"/>
</dbReference>
<comment type="subcellular location">
    <subcellularLocation>
        <location evidence="1">Cell membrane</location>
        <topology evidence="1">Multi-pass membrane protein</topology>
    </subcellularLocation>
</comment>
<evidence type="ECO:0000256" key="7">
    <source>
        <dbReference type="ARBA" id="ARBA00022989"/>
    </source>
</evidence>
<dbReference type="Proteomes" id="UP000235346">
    <property type="component" value="Unassembled WGS sequence"/>
</dbReference>
<dbReference type="GO" id="GO:0016887">
    <property type="term" value="F:ATP hydrolysis activity"/>
    <property type="evidence" value="ECO:0007669"/>
    <property type="project" value="InterPro"/>
</dbReference>
<feature type="transmembrane region" description="Helical" evidence="9">
    <location>
        <begin position="21"/>
        <end position="46"/>
    </location>
</feature>
<evidence type="ECO:0000256" key="1">
    <source>
        <dbReference type="ARBA" id="ARBA00004651"/>
    </source>
</evidence>
<dbReference type="InterPro" id="IPR003593">
    <property type="entry name" value="AAA+_ATPase"/>
</dbReference>
<dbReference type="PROSITE" id="PS50929">
    <property type="entry name" value="ABC_TM1F"/>
    <property type="match status" value="1"/>
</dbReference>
<dbReference type="OrthoDB" id="9806127at2"/>
<feature type="domain" description="ABC transmembrane type-1" evidence="11">
    <location>
        <begin position="24"/>
        <end position="299"/>
    </location>
</feature>
<organism evidence="12 13">
    <name type="scientific">Halomonas heilongjiangensis</name>
    <dbReference type="NCBI Taxonomy" id="1387883"/>
    <lineage>
        <taxon>Bacteria</taxon>
        <taxon>Pseudomonadati</taxon>
        <taxon>Pseudomonadota</taxon>
        <taxon>Gammaproteobacteria</taxon>
        <taxon>Oceanospirillales</taxon>
        <taxon>Halomonadaceae</taxon>
        <taxon>Halomonas</taxon>
    </lineage>
</organism>
<dbReference type="SUPFAM" id="SSF90123">
    <property type="entry name" value="ABC transporter transmembrane region"/>
    <property type="match status" value="1"/>
</dbReference>
<keyword evidence="8 9" id="KW-0472">Membrane</keyword>
<dbReference type="GO" id="GO:0140359">
    <property type="term" value="F:ABC-type transporter activity"/>
    <property type="evidence" value="ECO:0007669"/>
    <property type="project" value="InterPro"/>
</dbReference>
<dbReference type="SMART" id="SM00382">
    <property type="entry name" value="AAA"/>
    <property type="match status" value="1"/>
</dbReference>
<keyword evidence="7 9" id="KW-1133">Transmembrane helix</keyword>
<evidence type="ECO:0000256" key="2">
    <source>
        <dbReference type="ARBA" id="ARBA00022448"/>
    </source>
</evidence>
<dbReference type="FunFam" id="3.40.50.300:FF:001444">
    <property type="entry name" value="ABC transporter ATP-binding protein"/>
    <property type="match status" value="1"/>
</dbReference>
<feature type="domain" description="ABC transporter" evidence="10">
    <location>
        <begin position="330"/>
        <end position="565"/>
    </location>
</feature>
<dbReference type="InterPro" id="IPR027417">
    <property type="entry name" value="P-loop_NTPase"/>
</dbReference>
<evidence type="ECO:0000259" key="10">
    <source>
        <dbReference type="PROSITE" id="PS50893"/>
    </source>
</evidence>
<feature type="transmembrane region" description="Helical" evidence="9">
    <location>
        <begin position="127"/>
        <end position="148"/>
    </location>
</feature>
<dbReference type="Gene3D" id="3.40.50.300">
    <property type="entry name" value="P-loop containing nucleotide triphosphate hydrolases"/>
    <property type="match status" value="1"/>
</dbReference>
<dbReference type="GO" id="GO:0030253">
    <property type="term" value="P:protein secretion by the type I secretion system"/>
    <property type="evidence" value="ECO:0007669"/>
    <property type="project" value="InterPro"/>
</dbReference>
<accession>A0A2N7THY2</accession>
<gene>
    <name evidence="12" type="ORF">C1H66_17935</name>
</gene>
<dbReference type="EMBL" id="PNRE01000083">
    <property type="protein sequence ID" value="PMR67793.1"/>
    <property type="molecule type" value="Genomic_DNA"/>
</dbReference>
<dbReference type="InterPro" id="IPR011527">
    <property type="entry name" value="ABC1_TM_dom"/>
</dbReference>
<dbReference type="PANTHER" id="PTHR24221:SF248">
    <property type="entry name" value="ABC TRANSPORTER TRANSMEMBRANE REGION"/>
    <property type="match status" value="1"/>
</dbReference>
<proteinExistence type="predicted"/>
<evidence type="ECO:0000256" key="6">
    <source>
        <dbReference type="ARBA" id="ARBA00022840"/>
    </source>
</evidence>
<dbReference type="InterPro" id="IPR039421">
    <property type="entry name" value="Type_1_exporter"/>
</dbReference>
<dbReference type="FunFam" id="1.20.1560.10:FF:000109">
    <property type="entry name" value="Alkaline protease secretion ATP-binding protein aprD"/>
    <property type="match status" value="1"/>
</dbReference>
<dbReference type="CDD" id="cd18586">
    <property type="entry name" value="ABC_6TM_PrtD_like"/>
    <property type="match status" value="1"/>
</dbReference>
<keyword evidence="4 9" id="KW-0812">Transmembrane</keyword>
<dbReference type="NCBIfam" id="TIGR01842">
    <property type="entry name" value="type_I_sec_PrtD"/>
    <property type="match status" value="1"/>
</dbReference>
<dbReference type="AlphaFoldDB" id="A0A2N7THY2"/>
<keyword evidence="2" id="KW-0813">Transport</keyword>
<evidence type="ECO:0000256" key="3">
    <source>
        <dbReference type="ARBA" id="ARBA00022475"/>
    </source>
</evidence>
<dbReference type="GO" id="GO:0005886">
    <property type="term" value="C:plasma membrane"/>
    <property type="evidence" value="ECO:0007669"/>
    <property type="project" value="UniProtKB-SubCell"/>
</dbReference>
<reference evidence="12 13" key="1">
    <citation type="submission" date="2018-01" db="EMBL/GenBank/DDBJ databases">
        <title>Halomonas endophytica sp. nov., isolated from storage liquid in the stems of Populus euphratica.</title>
        <authorList>
            <person name="Chen C."/>
        </authorList>
    </citation>
    <scope>NUCLEOTIDE SEQUENCE [LARGE SCALE GENOMIC DNA]</scope>
    <source>
        <strain evidence="12 13">DSM 26881</strain>
    </source>
</reference>
<keyword evidence="13" id="KW-1185">Reference proteome</keyword>
<dbReference type="GO" id="GO:0005524">
    <property type="term" value="F:ATP binding"/>
    <property type="evidence" value="ECO:0007669"/>
    <property type="project" value="UniProtKB-KW"/>
</dbReference>
<dbReference type="InterPro" id="IPR010128">
    <property type="entry name" value="ATPase_T1SS_PrtD-like"/>
</dbReference>
<dbReference type="GO" id="GO:0034040">
    <property type="term" value="F:ATPase-coupled lipid transmembrane transporter activity"/>
    <property type="evidence" value="ECO:0007669"/>
    <property type="project" value="TreeGrafter"/>
</dbReference>
<evidence type="ECO:0000256" key="8">
    <source>
        <dbReference type="ARBA" id="ARBA00023136"/>
    </source>
</evidence>
<evidence type="ECO:0000313" key="12">
    <source>
        <dbReference type="EMBL" id="PMR67793.1"/>
    </source>
</evidence>
<dbReference type="PANTHER" id="PTHR24221">
    <property type="entry name" value="ATP-BINDING CASSETTE SUB-FAMILY B"/>
    <property type="match status" value="1"/>
</dbReference>
<keyword evidence="5" id="KW-0547">Nucleotide-binding</keyword>
<evidence type="ECO:0000256" key="4">
    <source>
        <dbReference type="ARBA" id="ARBA00022692"/>
    </source>
</evidence>
<dbReference type="Gene3D" id="1.20.1560.10">
    <property type="entry name" value="ABC transporter type 1, transmembrane domain"/>
    <property type="match status" value="1"/>
</dbReference>
<name>A0A2N7THY2_9GAMM</name>
<dbReference type="PROSITE" id="PS00211">
    <property type="entry name" value="ABC_TRANSPORTER_1"/>
    <property type="match status" value="1"/>
</dbReference>
<sequence>MASSSEPSDLPKALKGCRATLISVAGFSLFINLLMLSPALYMLQVYDRVIPTRSAETLLMLTLVVLLLFAVLGGLEMVRSRIMVRLGNRLDARLGHSLYRAIFRRNILAAGQQTARPLDDLATLRQFLAGGGLFAFFDAAWVPVYLAVMFLFHVWFGVFASVAGVALLGLAIANEKATGRLLAEAENEQVKARELADSNLRNAEVLHAMGMLPGIMQRWSARHLGYLLKQSRASDRAGVLANLTRTLRLLSQSLVLGLGALLVLEGRMTPGMMIAGSLLLGRALAPIDQMIGSWKGFVGARDAYRRLDRLFTDAPAEPRRMSLPAPRGAIAIEGVSAGPPGASLPVLRGIDLRIERGEQVGIIGPSASGKSTLARVLLGVWPAQVGTVRLDGADIARWNRDDLGPFLGYLPQDIELFDGTISDNIARFGSVDADRVVEAARRAGVHDMILRLPEGYDTRLAAGGQALSGGQRQRIGLARALYGDPVVVVLDEPNSNLDDGGERALGETLTRLREEGVTVLVISHRTGVLKRVDKLLVLREGRIGLFGARDRVLARLARPVAGRAHSEVQA</sequence>
<evidence type="ECO:0000259" key="11">
    <source>
        <dbReference type="PROSITE" id="PS50929"/>
    </source>
</evidence>
<evidence type="ECO:0000256" key="5">
    <source>
        <dbReference type="ARBA" id="ARBA00022741"/>
    </source>
</evidence>
<dbReference type="InterPro" id="IPR017871">
    <property type="entry name" value="ABC_transporter-like_CS"/>
</dbReference>
<evidence type="ECO:0000313" key="13">
    <source>
        <dbReference type="Proteomes" id="UP000235346"/>
    </source>
</evidence>
<dbReference type="GO" id="GO:0030256">
    <property type="term" value="C:type I protein secretion system complex"/>
    <property type="evidence" value="ECO:0007669"/>
    <property type="project" value="InterPro"/>
</dbReference>
<dbReference type="Pfam" id="PF00664">
    <property type="entry name" value="ABC_membrane"/>
    <property type="match status" value="1"/>
</dbReference>
<dbReference type="InterPro" id="IPR047957">
    <property type="entry name" value="ABC_AprD-like_6TM"/>
</dbReference>
<feature type="transmembrane region" description="Helical" evidence="9">
    <location>
        <begin position="154"/>
        <end position="173"/>
    </location>
</feature>
<keyword evidence="6" id="KW-0067">ATP-binding</keyword>
<evidence type="ECO:0000256" key="9">
    <source>
        <dbReference type="SAM" id="Phobius"/>
    </source>
</evidence>
<protein>
    <submittedName>
        <fullName evidence="12">Type I secretion system permease/ATPase</fullName>
    </submittedName>
</protein>
<dbReference type="InterPro" id="IPR003439">
    <property type="entry name" value="ABC_transporter-like_ATP-bd"/>
</dbReference>
<keyword evidence="3" id="KW-1003">Cell membrane</keyword>
<dbReference type="RefSeq" id="WP_102629246.1">
    <property type="nucleotide sequence ID" value="NZ_PDOH01000049.1"/>
</dbReference>
<dbReference type="PROSITE" id="PS50893">
    <property type="entry name" value="ABC_TRANSPORTER_2"/>
    <property type="match status" value="1"/>
</dbReference>
<comment type="caution">
    <text evidence="12">The sequence shown here is derived from an EMBL/GenBank/DDBJ whole genome shotgun (WGS) entry which is preliminary data.</text>
</comment>
<dbReference type="InterPro" id="IPR036640">
    <property type="entry name" value="ABC1_TM_sf"/>
</dbReference>